<protein>
    <submittedName>
        <fullName evidence="1">16028_t:CDS:1</fullName>
    </submittedName>
</protein>
<dbReference type="EMBL" id="CAJVQC010057439">
    <property type="protein sequence ID" value="CAG8797596.1"/>
    <property type="molecule type" value="Genomic_DNA"/>
</dbReference>
<feature type="non-terminal residue" evidence="1">
    <location>
        <position position="1"/>
    </location>
</feature>
<sequence>TNESNIDQDDESDVLLESEKIKEIIAKLVDKSSYISETAQAVITYLQMINEPVVTEEILDDERIIAMVQDKENKLIRQEVEENDEDEIPDLSVIATKACNAMQTIIHYEEQENSESNLSLDELRF</sequence>
<dbReference type="Proteomes" id="UP000789920">
    <property type="component" value="Unassembled WGS sequence"/>
</dbReference>
<comment type="caution">
    <text evidence="1">The sequence shown here is derived from an EMBL/GenBank/DDBJ whole genome shotgun (WGS) entry which is preliminary data.</text>
</comment>
<organism evidence="1 2">
    <name type="scientific">Racocetra persica</name>
    <dbReference type="NCBI Taxonomy" id="160502"/>
    <lineage>
        <taxon>Eukaryota</taxon>
        <taxon>Fungi</taxon>
        <taxon>Fungi incertae sedis</taxon>
        <taxon>Mucoromycota</taxon>
        <taxon>Glomeromycotina</taxon>
        <taxon>Glomeromycetes</taxon>
        <taxon>Diversisporales</taxon>
        <taxon>Gigasporaceae</taxon>
        <taxon>Racocetra</taxon>
    </lineage>
</organism>
<evidence type="ECO:0000313" key="1">
    <source>
        <dbReference type="EMBL" id="CAG8797596.1"/>
    </source>
</evidence>
<proteinExistence type="predicted"/>
<evidence type="ECO:0000313" key="2">
    <source>
        <dbReference type="Proteomes" id="UP000789920"/>
    </source>
</evidence>
<gene>
    <name evidence="1" type="ORF">RPERSI_LOCUS20371</name>
</gene>
<keyword evidence="2" id="KW-1185">Reference proteome</keyword>
<name>A0ACA9RKW7_9GLOM</name>
<accession>A0ACA9RKW7</accession>
<reference evidence="1" key="1">
    <citation type="submission" date="2021-06" db="EMBL/GenBank/DDBJ databases">
        <authorList>
            <person name="Kallberg Y."/>
            <person name="Tangrot J."/>
            <person name="Rosling A."/>
        </authorList>
    </citation>
    <scope>NUCLEOTIDE SEQUENCE</scope>
    <source>
        <strain evidence="1">MA461A</strain>
    </source>
</reference>